<dbReference type="EMBL" id="CM023470">
    <property type="protein sequence ID" value="KAH7980850.1"/>
    <property type="molecule type" value="Genomic_DNA"/>
</dbReference>
<evidence type="ECO:0000313" key="1">
    <source>
        <dbReference type="EMBL" id="KAH7980850.1"/>
    </source>
</evidence>
<protein>
    <submittedName>
        <fullName evidence="1">Uncharacterized protein</fullName>
    </submittedName>
</protein>
<gene>
    <name evidence="1" type="ORF">HPB49_019700</name>
</gene>
<name>A0ACB8E280_DERSI</name>
<evidence type="ECO:0000313" key="2">
    <source>
        <dbReference type="Proteomes" id="UP000821865"/>
    </source>
</evidence>
<proteinExistence type="predicted"/>
<sequence length="173" mass="19489">MDQTEKEGTLDGCRGKHNNSKNATTESESRLWNAGTFDAEKVDARCNTATSFGRAFRHLQTPSCCSHKKKRRSVAVRNPKETNQRVSSRPGKLWRSLSATSKEPYQRKAAEAAAVHRRKYPDYVYNARGARRRKEQQHRVKEVAGKLRNDGSGDQEQQPSTSTVQGQGASQFH</sequence>
<keyword evidence="2" id="KW-1185">Reference proteome</keyword>
<comment type="caution">
    <text evidence="1">The sequence shown here is derived from an EMBL/GenBank/DDBJ whole genome shotgun (WGS) entry which is preliminary data.</text>
</comment>
<reference evidence="1" key="1">
    <citation type="submission" date="2020-05" db="EMBL/GenBank/DDBJ databases">
        <title>Large-scale comparative analyses of tick genomes elucidate their genetic diversity and vector capacities.</title>
        <authorList>
            <person name="Jia N."/>
            <person name="Wang J."/>
            <person name="Shi W."/>
            <person name="Du L."/>
            <person name="Sun Y."/>
            <person name="Zhan W."/>
            <person name="Jiang J."/>
            <person name="Wang Q."/>
            <person name="Zhang B."/>
            <person name="Ji P."/>
            <person name="Sakyi L.B."/>
            <person name="Cui X."/>
            <person name="Yuan T."/>
            <person name="Jiang B."/>
            <person name="Yang W."/>
            <person name="Lam T.T.-Y."/>
            <person name="Chang Q."/>
            <person name="Ding S."/>
            <person name="Wang X."/>
            <person name="Zhu J."/>
            <person name="Ruan X."/>
            <person name="Zhao L."/>
            <person name="Wei J."/>
            <person name="Que T."/>
            <person name="Du C."/>
            <person name="Cheng J."/>
            <person name="Dai P."/>
            <person name="Han X."/>
            <person name="Huang E."/>
            <person name="Gao Y."/>
            <person name="Liu J."/>
            <person name="Shao H."/>
            <person name="Ye R."/>
            <person name="Li L."/>
            <person name="Wei W."/>
            <person name="Wang X."/>
            <person name="Wang C."/>
            <person name="Yang T."/>
            <person name="Huo Q."/>
            <person name="Li W."/>
            <person name="Guo W."/>
            <person name="Chen H."/>
            <person name="Zhou L."/>
            <person name="Ni X."/>
            <person name="Tian J."/>
            <person name="Zhou Y."/>
            <person name="Sheng Y."/>
            <person name="Liu T."/>
            <person name="Pan Y."/>
            <person name="Xia L."/>
            <person name="Li J."/>
            <person name="Zhao F."/>
            <person name="Cao W."/>
        </authorList>
    </citation>
    <scope>NUCLEOTIDE SEQUENCE</scope>
    <source>
        <strain evidence="1">Dsil-2018</strain>
    </source>
</reference>
<organism evidence="1 2">
    <name type="scientific">Dermacentor silvarum</name>
    <name type="common">Tick</name>
    <dbReference type="NCBI Taxonomy" id="543639"/>
    <lineage>
        <taxon>Eukaryota</taxon>
        <taxon>Metazoa</taxon>
        <taxon>Ecdysozoa</taxon>
        <taxon>Arthropoda</taxon>
        <taxon>Chelicerata</taxon>
        <taxon>Arachnida</taxon>
        <taxon>Acari</taxon>
        <taxon>Parasitiformes</taxon>
        <taxon>Ixodida</taxon>
        <taxon>Ixodoidea</taxon>
        <taxon>Ixodidae</taxon>
        <taxon>Rhipicephalinae</taxon>
        <taxon>Dermacentor</taxon>
    </lineage>
</organism>
<dbReference type="Proteomes" id="UP000821865">
    <property type="component" value="Chromosome 1"/>
</dbReference>
<accession>A0ACB8E280</accession>